<protein>
    <recommendedName>
        <fullName evidence="15">C4-dicarboxylate transport sensor protein DctB</fullName>
        <ecNumber evidence="3">2.7.13.3</ecNumber>
    </recommendedName>
</protein>
<evidence type="ECO:0000313" key="21">
    <source>
        <dbReference type="Proteomes" id="UP000507962"/>
    </source>
</evidence>
<dbReference type="InterPro" id="IPR005467">
    <property type="entry name" value="His_kinase_dom"/>
</dbReference>
<feature type="transmembrane region" description="Helical" evidence="17">
    <location>
        <begin position="343"/>
        <end position="363"/>
    </location>
</feature>
<dbReference type="Gene3D" id="6.10.340.10">
    <property type="match status" value="1"/>
</dbReference>
<evidence type="ECO:0000256" key="1">
    <source>
        <dbReference type="ARBA" id="ARBA00000085"/>
    </source>
</evidence>
<evidence type="ECO:0000256" key="2">
    <source>
        <dbReference type="ARBA" id="ARBA00004429"/>
    </source>
</evidence>
<dbReference type="InterPro" id="IPR036890">
    <property type="entry name" value="HATPase_C_sf"/>
</dbReference>
<organism evidence="20 21">
    <name type="scientific">Desulfoluna butyratoxydans</name>
    <dbReference type="NCBI Taxonomy" id="231438"/>
    <lineage>
        <taxon>Bacteria</taxon>
        <taxon>Pseudomonadati</taxon>
        <taxon>Thermodesulfobacteriota</taxon>
        <taxon>Desulfobacteria</taxon>
        <taxon>Desulfobacterales</taxon>
        <taxon>Desulfolunaceae</taxon>
        <taxon>Desulfoluna</taxon>
    </lineage>
</organism>
<evidence type="ECO:0000259" key="19">
    <source>
        <dbReference type="PROSITE" id="PS50885"/>
    </source>
</evidence>
<keyword evidence="5" id="KW-0997">Cell inner membrane</keyword>
<dbReference type="InterPro" id="IPR036097">
    <property type="entry name" value="HisK_dim/P_sf"/>
</dbReference>
<dbReference type="Pfam" id="PF02518">
    <property type="entry name" value="HATPase_c"/>
    <property type="match status" value="1"/>
</dbReference>
<keyword evidence="11" id="KW-0067">ATP-binding</keyword>
<keyword evidence="6" id="KW-0597">Phosphoprotein</keyword>
<evidence type="ECO:0000256" key="13">
    <source>
        <dbReference type="ARBA" id="ARBA00023012"/>
    </source>
</evidence>
<dbReference type="Gene3D" id="1.20.58.920">
    <property type="match status" value="1"/>
</dbReference>
<evidence type="ECO:0000256" key="10">
    <source>
        <dbReference type="ARBA" id="ARBA00022777"/>
    </source>
</evidence>
<dbReference type="InterPro" id="IPR003660">
    <property type="entry name" value="HAMP_dom"/>
</dbReference>
<feature type="domain" description="Histidine kinase" evidence="18">
    <location>
        <begin position="437"/>
        <end position="652"/>
    </location>
</feature>
<dbReference type="SUPFAM" id="SSF158472">
    <property type="entry name" value="HAMP domain-like"/>
    <property type="match status" value="1"/>
</dbReference>
<keyword evidence="10 20" id="KW-0418">Kinase</keyword>
<dbReference type="SMART" id="SM00387">
    <property type="entry name" value="HATPase_c"/>
    <property type="match status" value="1"/>
</dbReference>
<dbReference type="PROSITE" id="PS50885">
    <property type="entry name" value="HAMP"/>
    <property type="match status" value="1"/>
</dbReference>
<dbReference type="EC" id="2.7.13.3" evidence="3"/>
<dbReference type="InterPro" id="IPR003594">
    <property type="entry name" value="HATPase_dom"/>
</dbReference>
<dbReference type="CDD" id="cd00082">
    <property type="entry name" value="HisKA"/>
    <property type="match status" value="1"/>
</dbReference>
<dbReference type="Gene3D" id="3.30.565.10">
    <property type="entry name" value="Histidine kinase-like ATPase, C-terminal domain"/>
    <property type="match status" value="1"/>
</dbReference>
<dbReference type="GO" id="GO:0005524">
    <property type="term" value="F:ATP binding"/>
    <property type="evidence" value="ECO:0007669"/>
    <property type="project" value="UniProtKB-KW"/>
</dbReference>
<accession>A0A4U8YSH6</accession>
<dbReference type="Proteomes" id="UP000507962">
    <property type="component" value="Unassembled WGS sequence"/>
</dbReference>
<evidence type="ECO:0000256" key="5">
    <source>
        <dbReference type="ARBA" id="ARBA00022519"/>
    </source>
</evidence>
<keyword evidence="14 17" id="KW-0472">Membrane</keyword>
<evidence type="ECO:0000256" key="4">
    <source>
        <dbReference type="ARBA" id="ARBA00022475"/>
    </source>
</evidence>
<dbReference type="InterPro" id="IPR003661">
    <property type="entry name" value="HisK_dim/P_dom"/>
</dbReference>
<evidence type="ECO:0000256" key="9">
    <source>
        <dbReference type="ARBA" id="ARBA00022741"/>
    </source>
</evidence>
<keyword evidence="13" id="KW-0902">Two-component regulatory system</keyword>
<evidence type="ECO:0000259" key="18">
    <source>
        <dbReference type="PROSITE" id="PS50109"/>
    </source>
</evidence>
<evidence type="ECO:0000256" key="15">
    <source>
        <dbReference type="ARBA" id="ARBA00073143"/>
    </source>
</evidence>
<evidence type="ECO:0000256" key="14">
    <source>
        <dbReference type="ARBA" id="ARBA00023136"/>
    </source>
</evidence>
<dbReference type="Pfam" id="PF00512">
    <property type="entry name" value="HisKA"/>
    <property type="match status" value="1"/>
</dbReference>
<gene>
    <name evidence="20" type="ORF">MSL71_45370</name>
</gene>
<evidence type="ECO:0000256" key="16">
    <source>
        <dbReference type="SAM" id="MobiDB-lite"/>
    </source>
</evidence>
<dbReference type="InterPro" id="IPR038188">
    <property type="entry name" value="TorS_sensor_sf"/>
</dbReference>
<keyword evidence="7" id="KW-0808">Transferase</keyword>
<comment type="subcellular location">
    <subcellularLocation>
        <location evidence="2">Cell inner membrane</location>
        <topology evidence="2">Multi-pass membrane protein</topology>
    </subcellularLocation>
</comment>
<dbReference type="SUPFAM" id="SSF55874">
    <property type="entry name" value="ATPase domain of HSP90 chaperone/DNA topoisomerase II/histidine kinase"/>
    <property type="match status" value="1"/>
</dbReference>
<keyword evidence="9" id="KW-0547">Nucleotide-binding</keyword>
<dbReference type="SMART" id="SM00304">
    <property type="entry name" value="HAMP"/>
    <property type="match status" value="1"/>
</dbReference>
<dbReference type="Pfam" id="PF00672">
    <property type="entry name" value="HAMP"/>
    <property type="match status" value="1"/>
</dbReference>
<dbReference type="AlphaFoldDB" id="A0A4U8YSH6"/>
<dbReference type="PRINTS" id="PR00344">
    <property type="entry name" value="BCTRLSENSOR"/>
</dbReference>
<dbReference type="CDD" id="cd06225">
    <property type="entry name" value="HAMP"/>
    <property type="match status" value="1"/>
</dbReference>
<evidence type="ECO:0000256" key="6">
    <source>
        <dbReference type="ARBA" id="ARBA00022553"/>
    </source>
</evidence>
<evidence type="ECO:0000256" key="7">
    <source>
        <dbReference type="ARBA" id="ARBA00022679"/>
    </source>
</evidence>
<evidence type="ECO:0000256" key="3">
    <source>
        <dbReference type="ARBA" id="ARBA00012438"/>
    </source>
</evidence>
<reference evidence="20 21" key="1">
    <citation type="submission" date="2019-03" db="EMBL/GenBank/DDBJ databases">
        <authorList>
            <person name="Nijsse B."/>
        </authorList>
    </citation>
    <scope>NUCLEOTIDE SEQUENCE [LARGE SCALE GENOMIC DNA]</scope>
    <source>
        <strain evidence="20">Desulfoluna butyratoxydans MSL71</strain>
    </source>
</reference>
<dbReference type="Gene3D" id="1.10.287.130">
    <property type="match status" value="1"/>
</dbReference>
<dbReference type="PANTHER" id="PTHR43065:SF46">
    <property type="entry name" value="C4-DICARBOXYLATE TRANSPORT SENSOR PROTEIN DCTB"/>
    <property type="match status" value="1"/>
</dbReference>
<feature type="domain" description="HAMP" evidence="19">
    <location>
        <begin position="365"/>
        <end position="417"/>
    </location>
</feature>
<keyword evidence="4" id="KW-1003">Cell membrane</keyword>
<feature type="region of interest" description="Disordered" evidence="16">
    <location>
        <begin position="640"/>
        <end position="666"/>
    </location>
</feature>
<keyword evidence="12 17" id="KW-1133">Transmembrane helix</keyword>
<dbReference type="FunFam" id="1.10.287.130:FF:000049">
    <property type="entry name" value="C4-dicarboxylate transport sensor protein DctB"/>
    <property type="match status" value="1"/>
</dbReference>
<dbReference type="SMART" id="SM00388">
    <property type="entry name" value="HisKA"/>
    <property type="match status" value="1"/>
</dbReference>
<evidence type="ECO:0000256" key="8">
    <source>
        <dbReference type="ARBA" id="ARBA00022692"/>
    </source>
</evidence>
<evidence type="ECO:0000256" key="17">
    <source>
        <dbReference type="SAM" id="Phobius"/>
    </source>
</evidence>
<keyword evidence="8 17" id="KW-0812">Transmembrane</keyword>
<name>A0A4U8YSH6_9BACT</name>
<dbReference type="EMBL" id="CAADHO010000011">
    <property type="protein sequence ID" value="VFQ46861.1"/>
    <property type="molecule type" value="Genomic_DNA"/>
</dbReference>
<dbReference type="PROSITE" id="PS50109">
    <property type="entry name" value="HIS_KIN"/>
    <property type="match status" value="1"/>
</dbReference>
<sequence length="666" mass="72489">MKIRGVMLFPVRYGIWSRLLIAFGISAAITVMAAVTALLVFNRSTTILNGFADEHLPELVQVAELEGVGGEIMAMAPLLLSAPDETTRNTVQADLDELVASVNRHINALGITSPTIRGEIQGLLTDLTDNLAALQGAVSGRLEEEALLVRQTERLRWLYADLVGELDPLNQDLAYNLDSEIERMIGASLREGPRFSALRLRENRHTKDTVEKIGSNGILLVSLMLQAATVQGDAQVDNLSSLSADAMDFIRVNLAQLPADSSMLTLRQLFTEIFSLAEGPDALFAIKKRIHLKEAEGLEILADNRALVLSLRKRIDTLVADTRHDVFRAAAGIRNTMDRAQRLLIVMVLFSLFITGVVLWFYVRGSIVKRLDALGRSMRAVAAGNLDYGVPEAGDDEIGEMAEALRVFKETAEERRKAQNELVQAGKMAALGQLTAGISHELNQPLSAIRYYLHNARLLLERGRMETHTENLSRIGDLVERMASMISHLKTFARWPSEAKAPVAVVPVIDHALSLFAGKIKAGGICVTSPDPDLSVRVCAEEIRLEQVLINLISNAVDAVMEVPQESRHLVIGVDGNSREVVISVTDSGPGIPDDAMGSIFDPFYTTKEVGKGLGLGLSISYNIVKDFDGTLKAHTPHEGGTRFSLSLPGVHGAPGAHTTEERDAS</sequence>
<dbReference type="PANTHER" id="PTHR43065">
    <property type="entry name" value="SENSOR HISTIDINE KINASE"/>
    <property type="match status" value="1"/>
</dbReference>
<feature type="transmembrane region" description="Helical" evidence="17">
    <location>
        <begin position="20"/>
        <end position="41"/>
    </location>
</feature>
<dbReference type="GO" id="GO:0000155">
    <property type="term" value="F:phosphorelay sensor kinase activity"/>
    <property type="evidence" value="ECO:0007669"/>
    <property type="project" value="InterPro"/>
</dbReference>
<dbReference type="RefSeq" id="WP_180145436.1">
    <property type="nucleotide sequence ID" value="NZ_CAADHO010000011.1"/>
</dbReference>
<proteinExistence type="predicted"/>
<comment type="catalytic activity">
    <reaction evidence="1">
        <text>ATP + protein L-histidine = ADP + protein N-phospho-L-histidine.</text>
        <dbReference type="EC" id="2.7.13.3"/>
    </reaction>
</comment>
<dbReference type="GO" id="GO:0005886">
    <property type="term" value="C:plasma membrane"/>
    <property type="evidence" value="ECO:0007669"/>
    <property type="project" value="UniProtKB-SubCell"/>
</dbReference>
<evidence type="ECO:0000256" key="11">
    <source>
        <dbReference type="ARBA" id="ARBA00022840"/>
    </source>
</evidence>
<dbReference type="SUPFAM" id="SSF47384">
    <property type="entry name" value="Homodimeric domain of signal transducing histidine kinase"/>
    <property type="match status" value="1"/>
</dbReference>
<evidence type="ECO:0000313" key="20">
    <source>
        <dbReference type="EMBL" id="VFQ46861.1"/>
    </source>
</evidence>
<dbReference type="InterPro" id="IPR004358">
    <property type="entry name" value="Sig_transdc_His_kin-like_C"/>
</dbReference>
<keyword evidence="21" id="KW-1185">Reference proteome</keyword>
<evidence type="ECO:0000256" key="12">
    <source>
        <dbReference type="ARBA" id="ARBA00022989"/>
    </source>
</evidence>